<dbReference type="GO" id="GO:0003723">
    <property type="term" value="F:RNA binding"/>
    <property type="evidence" value="ECO:0007669"/>
    <property type="project" value="UniProtKB-UniRule"/>
</dbReference>
<evidence type="ECO:0000256" key="12">
    <source>
        <dbReference type="ARBA" id="ARBA00047283"/>
    </source>
</evidence>
<evidence type="ECO:0000256" key="2">
    <source>
        <dbReference type="ARBA" id="ARBA00004496"/>
    </source>
</evidence>
<evidence type="ECO:0000256" key="7">
    <source>
        <dbReference type="ARBA" id="ARBA00022679"/>
    </source>
</evidence>
<dbReference type="Pfam" id="PF01029">
    <property type="entry name" value="NusB"/>
    <property type="match status" value="1"/>
</dbReference>
<sequence length="549" mass="60575">MSKQNPRQLAFIALRSVHRGAFADVALDKVLQNANLSNLDRGLVTELVYGSVRRQRTLDALIDQLAKKPASKQPDDLRTILHLGLYQLRYLSQIPPSAAVNSTVELAKENNFSGLTGFVNGLLRQYIRLSLVGQASCLPLVEGKQDAHSTNPLLKQGKQDAHSTNQLVKQGKQDAHSTNQLIAQGGQDAHSTNQLITQGGQDAHSINQLLKQGKQDAHPTNPLLKQGKQDAQPTNQDPLKLPENPVVRLGILHSFPDWIVQVWLEQLGYAETEQLCEWMNTSPTIDLRVNILRTSIEEVEAAMQSAGISVSRIPYLPQGLRLTGTLGTIANLPGFSQGWWTIQDSSAQLVGYLLNPQPGEVIIDACAAPGGKTTHIAELIGDNGTVWGCDRTPSRLKKLQENTQRLGLKSIQICTGDSRNQSQFTNIADRVLLDAPCSGLGTLHRRADARWRHTKETVTELATLQGELLEQVATWVKPGGSLAYSTCTLHPLENENIIQAFLERHPDWQIASPMPNSNLASFTTPDGWLKVWPHRHQMDGFFMVLLRCN</sequence>
<evidence type="ECO:0000313" key="17">
    <source>
        <dbReference type="Proteomes" id="UP001050975"/>
    </source>
</evidence>
<dbReference type="GO" id="GO:0006355">
    <property type="term" value="P:regulation of DNA-templated transcription"/>
    <property type="evidence" value="ECO:0007669"/>
    <property type="project" value="InterPro"/>
</dbReference>
<dbReference type="InterPro" id="IPR023267">
    <property type="entry name" value="RCMT"/>
</dbReference>
<dbReference type="AlphaFoldDB" id="A0AAV3X3Z8"/>
<feature type="binding site" evidence="13">
    <location>
        <position position="434"/>
    </location>
    <ligand>
        <name>S-adenosyl-L-methionine</name>
        <dbReference type="ChEBI" id="CHEBI:59789"/>
    </ligand>
</feature>
<dbReference type="SUPFAM" id="SSF53335">
    <property type="entry name" value="S-adenosyl-L-methionine-dependent methyltransferases"/>
    <property type="match status" value="1"/>
</dbReference>
<dbReference type="CDD" id="cd02440">
    <property type="entry name" value="AdoMet_MTases"/>
    <property type="match status" value="1"/>
</dbReference>
<feature type="binding site" evidence="13">
    <location>
        <begin position="366"/>
        <end position="372"/>
    </location>
    <ligand>
        <name>S-adenosyl-L-methionine</name>
        <dbReference type="ChEBI" id="CHEBI:59789"/>
    </ligand>
</feature>
<gene>
    <name evidence="16" type="ORF">MiSe_00330</name>
</gene>
<evidence type="ECO:0000256" key="4">
    <source>
        <dbReference type="ARBA" id="ARBA00022490"/>
    </source>
</evidence>
<keyword evidence="6 13" id="KW-0489">Methyltransferase</keyword>
<dbReference type="PANTHER" id="PTHR22807">
    <property type="entry name" value="NOP2 YEAST -RELATED NOL1/NOP2/FMU SUN DOMAIN-CONTAINING"/>
    <property type="match status" value="1"/>
</dbReference>
<dbReference type="PANTHER" id="PTHR22807:SF53">
    <property type="entry name" value="RIBOSOMAL RNA SMALL SUBUNIT METHYLTRANSFERASE B-RELATED"/>
    <property type="match status" value="1"/>
</dbReference>
<evidence type="ECO:0000256" key="14">
    <source>
        <dbReference type="SAM" id="MobiDB-lite"/>
    </source>
</evidence>
<dbReference type="InterPro" id="IPR006027">
    <property type="entry name" value="NusB_RsmB_TIM44"/>
</dbReference>
<dbReference type="Gene3D" id="3.40.50.150">
    <property type="entry name" value="Vaccinia Virus protein VP39"/>
    <property type="match status" value="1"/>
</dbReference>
<feature type="domain" description="SAM-dependent MTase RsmB/NOP-type" evidence="15">
    <location>
        <begin position="275"/>
        <end position="549"/>
    </location>
</feature>
<evidence type="ECO:0000256" key="1">
    <source>
        <dbReference type="ARBA" id="ARBA00002724"/>
    </source>
</evidence>
<keyword evidence="17" id="KW-1185">Reference proteome</keyword>
<evidence type="ECO:0000313" key="16">
    <source>
        <dbReference type="EMBL" id="GET35291.1"/>
    </source>
</evidence>
<dbReference type="FunFam" id="3.40.50.150:FF:000257">
    <property type="entry name" value="16S rRNA methyltransferase"/>
    <property type="match status" value="1"/>
</dbReference>
<accession>A0AAV3X3Z8</accession>
<organism evidence="16 17">
    <name type="scientific">Microseira wollei NIES-4236</name>
    <dbReference type="NCBI Taxonomy" id="2530354"/>
    <lineage>
        <taxon>Bacteria</taxon>
        <taxon>Bacillati</taxon>
        <taxon>Cyanobacteriota</taxon>
        <taxon>Cyanophyceae</taxon>
        <taxon>Oscillatoriophycideae</taxon>
        <taxon>Aerosakkonematales</taxon>
        <taxon>Aerosakkonemataceae</taxon>
        <taxon>Microseira</taxon>
    </lineage>
</organism>
<dbReference type="NCBIfam" id="TIGR00563">
    <property type="entry name" value="rsmB"/>
    <property type="match status" value="1"/>
</dbReference>
<dbReference type="Gene3D" id="3.30.70.1170">
    <property type="entry name" value="Sun protein, domain 3"/>
    <property type="match status" value="1"/>
</dbReference>
<dbReference type="Proteomes" id="UP001050975">
    <property type="component" value="Unassembled WGS sequence"/>
</dbReference>
<evidence type="ECO:0000256" key="5">
    <source>
        <dbReference type="ARBA" id="ARBA00022552"/>
    </source>
</evidence>
<dbReference type="Gene3D" id="1.10.940.10">
    <property type="entry name" value="NusB-like"/>
    <property type="match status" value="1"/>
</dbReference>
<comment type="catalytic activity">
    <reaction evidence="12">
        <text>cytidine(967) in 16S rRNA + S-adenosyl-L-methionine = 5-methylcytidine(967) in 16S rRNA + S-adenosyl-L-homocysteine + H(+)</text>
        <dbReference type="Rhea" id="RHEA:42748"/>
        <dbReference type="Rhea" id="RHEA-COMP:10219"/>
        <dbReference type="Rhea" id="RHEA-COMP:10220"/>
        <dbReference type="ChEBI" id="CHEBI:15378"/>
        <dbReference type="ChEBI" id="CHEBI:57856"/>
        <dbReference type="ChEBI" id="CHEBI:59789"/>
        <dbReference type="ChEBI" id="CHEBI:74483"/>
        <dbReference type="ChEBI" id="CHEBI:82748"/>
        <dbReference type="EC" id="2.1.1.176"/>
    </reaction>
</comment>
<dbReference type="InterPro" id="IPR049560">
    <property type="entry name" value="MeTrfase_RsmB-F_NOP2_cat"/>
</dbReference>
<feature type="active site" description="Nucleophile" evidence="13">
    <location>
        <position position="487"/>
    </location>
</feature>
<comment type="caution">
    <text evidence="16">The sequence shown here is derived from an EMBL/GenBank/DDBJ whole genome shotgun (WGS) entry which is preliminary data.</text>
</comment>
<dbReference type="EMBL" id="BLAY01000001">
    <property type="protein sequence ID" value="GET35291.1"/>
    <property type="molecule type" value="Genomic_DNA"/>
</dbReference>
<dbReference type="GO" id="GO:0005737">
    <property type="term" value="C:cytoplasm"/>
    <property type="evidence" value="ECO:0007669"/>
    <property type="project" value="UniProtKB-SubCell"/>
</dbReference>
<reference evidence="16" key="1">
    <citation type="submission" date="2019-10" db="EMBL/GenBank/DDBJ databases">
        <title>Draft genome sequece of Microseira wollei NIES-4236.</title>
        <authorList>
            <person name="Yamaguchi H."/>
            <person name="Suzuki S."/>
            <person name="Kawachi M."/>
        </authorList>
    </citation>
    <scope>NUCLEOTIDE SEQUENCE</scope>
    <source>
        <strain evidence="16">NIES-4236</strain>
    </source>
</reference>
<dbReference type="InterPro" id="IPR048019">
    <property type="entry name" value="RsmB-like_N"/>
</dbReference>
<keyword evidence="9 13" id="KW-0694">RNA-binding</keyword>
<dbReference type="InterPro" id="IPR001678">
    <property type="entry name" value="MeTrfase_RsmB-F_NOP2_dom"/>
</dbReference>
<comment type="subcellular location">
    <subcellularLocation>
        <location evidence="2">Cytoplasm</location>
    </subcellularLocation>
</comment>
<dbReference type="InterPro" id="IPR035926">
    <property type="entry name" value="NusB-like_sf"/>
</dbReference>
<evidence type="ECO:0000256" key="8">
    <source>
        <dbReference type="ARBA" id="ARBA00022691"/>
    </source>
</evidence>
<feature type="region of interest" description="Disordered" evidence="14">
    <location>
        <begin position="211"/>
        <end position="241"/>
    </location>
</feature>
<proteinExistence type="inferred from homology"/>
<feature type="binding site" evidence="13">
    <location>
        <position position="417"/>
    </location>
    <ligand>
        <name>S-adenosyl-L-methionine</name>
        <dbReference type="ChEBI" id="CHEBI:59789"/>
    </ligand>
</feature>
<evidence type="ECO:0000256" key="3">
    <source>
        <dbReference type="ARBA" id="ARBA00012140"/>
    </source>
</evidence>
<dbReference type="CDD" id="cd00620">
    <property type="entry name" value="Methyltransferase_Sun"/>
    <property type="match status" value="1"/>
</dbReference>
<keyword evidence="7 13" id="KW-0808">Transferase</keyword>
<comment type="function">
    <text evidence="1">Specifically methylates the cytosine at position 967 (m5C967) of 16S rRNA.</text>
</comment>
<dbReference type="PRINTS" id="PR02008">
    <property type="entry name" value="RCMTFAMILY"/>
</dbReference>
<dbReference type="Pfam" id="PF22458">
    <property type="entry name" value="RsmF-B_ferredox"/>
    <property type="match status" value="1"/>
</dbReference>
<name>A0AAV3X3Z8_9CYAN</name>
<protein>
    <recommendedName>
        <fullName evidence="3">16S rRNA (cytosine(967)-C(5))-methyltransferase</fullName>
        <ecNumber evidence="3">2.1.1.176</ecNumber>
    </recommendedName>
    <alternativeName>
        <fullName evidence="10">16S rRNA m5C967 methyltransferase</fullName>
    </alternativeName>
    <alternativeName>
        <fullName evidence="11">rRNA (cytosine-C(5)-)-methyltransferase RsmB</fullName>
    </alternativeName>
</protein>
<evidence type="ECO:0000259" key="15">
    <source>
        <dbReference type="PROSITE" id="PS51686"/>
    </source>
</evidence>
<dbReference type="Pfam" id="PF01189">
    <property type="entry name" value="Methyltr_RsmB-F"/>
    <property type="match status" value="1"/>
</dbReference>
<dbReference type="InterPro" id="IPR029063">
    <property type="entry name" value="SAM-dependent_MTases_sf"/>
</dbReference>
<feature type="binding site" evidence="13">
    <location>
        <position position="390"/>
    </location>
    <ligand>
        <name>S-adenosyl-L-methionine</name>
        <dbReference type="ChEBI" id="CHEBI:59789"/>
    </ligand>
</feature>
<dbReference type="SUPFAM" id="SSF48013">
    <property type="entry name" value="NusB-like"/>
    <property type="match status" value="1"/>
</dbReference>
<dbReference type="RefSeq" id="WP_226572544.1">
    <property type="nucleotide sequence ID" value="NZ_BLAY01000001.1"/>
</dbReference>
<evidence type="ECO:0000256" key="11">
    <source>
        <dbReference type="ARBA" id="ARBA00031088"/>
    </source>
</evidence>
<evidence type="ECO:0000256" key="13">
    <source>
        <dbReference type="PROSITE-ProRule" id="PRU01023"/>
    </source>
</evidence>
<dbReference type="EC" id="2.1.1.176" evidence="3"/>
<evidence type="ECO:0000256" key="10">
    <source>
        <dbReference type="ARBA" id="ARBA00030399"/>
    </source>
</evidence>
<evidence type="ECO:0000256" key="6">
    <source>
        <dbReference type="ARBA" id="ARBA00022603"/>
    </source>
</evidence>
<keyword evidence="4" id="KW-0963">Cytoplasm</keyword>
<keyword evidence="5" id="KW-0698">rRNA processing</keyword>
<dbReference type="InterPro" id="IPR054728">
    <property type="entry name" value="RsmB-like_ferredoxin"/>
</dbReference>
<comment type="similarity">
    <text evidence="13">Belongs to the class I-like SAM-binding methyltransferase superfamily. RsmB/NOP family.</text>
</comment>
<dbReference type="GO" id="GO:0008649">
    <property type="term" value="F:rRNA methyltransferase activity"/>
    <property type="evidence" value="ECO:0007669"/>
    <property type="project" value="InterPro"/>
</dbReference>
<feature type="region of interest" description="Disordered" evidence="14">
    <location>
        <begin position="150"/>
        <end position="176"/>
    </location>
</feature>
<keyword evidence="8 13" id="KW-0949">S-adenosyl-L-methionine</keyword>
<dbReference type="InterPro" id="IPR004573">
    <property type="entry name" value="rRNA_ssu_MeTfrase_B"/>
</dbReference>
<evidence type="ECO:0000256" key="9">
    <source>
        <dbReference type="ARBA" id="ARBA00022884"/>
    </source>
</evidence>
<dbReference type="PROSITE" id="PS51686">
    <property type="entry name" value="SAM_MT_RSMB_NOP"/>
    <property type="match status" value="1"/>
</dbReference>